<reference evidence="2" key="1">
    <citation type="journal article" date="2020" name="mSystems">
        <title>Genome- and Community-Level Interaction Insights into Carbon Utilization and Element Cycling Functions of Hydrothermarchaeota in Hydrothermal Sediment.</title>
        <authorList>
            <person name="Zhou Z."/>
            <person name="Liu Y."/>
            <person name="Xu W."/>
            <person name="Pan J."/>
            <person name="Luo Z.H."/>
            <person name="Li M."/>
        </authorList>
    </citation>
    <scope>NUCLEOTIDE SEQUENCE [LARGE SCALE GENOMIC DNA]</scope>
    <source>
        <strain evidence="2">SpSt-34</strain>
    </source>
</reference>
<dbReference type="PANTHER" id="PTHR30093">
    <property type="entry name" value="GENERAL SECRETION PATHWAY PROTEIN G"/>
    <property type="match status" value="1"/>
</dbReference>
<dbReference type="PROSITE" id="PS00409">
    <property type="entry name" value="PROKAR_NTER_METHYL"/>
    <property type="match status" value="1"/>
</dbReference>
<dbReference type="InterPro" id="IPR012902">
    <property type="entry name" value="N_methyl_site"/>
</dbReference>
<sequence length="152" mass="16699">MRRKGFTLLELAIVLVVIGLLIALVMRGMALQSSAKVKRTAGDIRNIHTAVMVYYSRKGAYPGDTDADGFIDNDATAWDSLAYYSIAFKKPSPYGTDYKLDTAYVNSVNRNVIKVVVPYADARVEIDKLIDDGTTAAGALITRQDTLVYVIE</sequence>
<proteinExistence type="predicted"/>
<evidence type="ECO:0000313" key="2">
    <source>
        <dbReference type="EMBL" id="HEN28608.1"/>
    </source>
</evidence>
<accession>A0A7C2K2M3</accession>
<keyword evidence="1" id="KW-1133">Transmembrane helix</keyword>
<feature type="transmembrane region" description="Helical" evidence="1">
    <location>
        <begin position="6"/>
        <end position="26"/>
    </location>
</feature>
<dbReference type="Pfam" id="PF07963">
    <property type="entry name" value="N_methyl"/>
    <property type="match status" value="1"/>
</dbReference>
<keyword evidence="1" id="KW-0812">Transmembrane</keyword>
<dbReference type="SUPFAM" id="SSF54523">
    <property type="entry name" value="Pili subunits"/>
    <property type="match status" value="1"/>
</dbReference>
<name>A0A7C2K2M3_UNCW3</name>
<dbReference type="NCBIfam" id="TIGR02532">
    <property type="entry name" value="IV_pilin_GFxxxE"/>
    <property type="match status" value="1"/>
</dbReference>
<organism evidence="2">
    <name type="scientific">candidate division WOR-3 bacterium</name>
    <dbReference type="NCBI Taxonomy" id="2052148"/>
    <lineage>
        <taxon>Bacteria</taxon>
        <taxon>Bacteria division WOR-3</taxon>
    </lineage>
</organism>
<dbReference type="AlphaFoldDB" id="A0A7C2K2M3"/>
<dbReference type="EMBL" id="DSOL01000234">
    <property type="protein sequence ID" value="HEN28608.1"/>
    <property type="molecule type" value="Genomic_DNA"/>
</dbReference>
<protein>
    <submittedName>
        <fullName evidence="2">Prepilin-type N-terminal cleavage/methylation domain-containing protein</fullName>
    </submittedName>
</protein>
<evidence type="ECO:0000256" key="1">
    <source>
        <dbReference type="SAM" id="Phobius"/>
    </source>
</evidence>
<comment type="caution">
    <text evidence="2">The sequence shown here is derived from an EMBL/GenBank/DDBJ whole genome shotgun (WGS) entry which is preliminary data.</text>
</comment>
<keyword evidence="1" id="KW-0472">Membrane</keyword>
<dbReference type="InterPro" id="IPR045584">
    <property type="entry name" value="Pilin-like"/>
</dbReference>
<dbReference type="Gene3D" id="3.30.700.10">
    <property type="entry name" value="Glycoprotein, Type 4 Pilin"/>
    <property type="match status" value="1"/>
</dbReference>
<gene>
    <name evidence="2" type="ORF">ENQ77_08215</name>
</gene>